<sequence>MAPTTRQSITQKKYCELEKRNHVIDKKKKVIVKTALFTLMEKYPCFWQHNVRGSLDQWILVRAEVYEQTGEVVPERELREMFTMAKKFLKTKIMKSIRNSIDHDTMEAQLRQWKFFPFIGYYYKSLAKFESTMRKKQAENGLVSAALMEDDTLGEDTEEDISSEEDDDIVVVDEIIRVQSPRSCIQNVKPQQSASSPPAVRQSAIVTPSASENNRTSNAASNGQCSQLRNHTKICIEYHFSN</sequence>
<dbReference type="InterPro" id="IPR005020">
    <property type="entry name" value="LIN-8"/>
</dbReference>
<gene>
    <name evidence="2 4" type="primary">lido-4</name>
    <name evidence="4" type="ORF">C08A9.9</name>
    <name evidence="2" type="ORF">CELE_C08A9.9</name>
</gene>
<dbReference type="UCSC" id="C08A9.9">
    <property type="organism name" value="c. elegans"/>
</dbReference>
<proteinExistence type="predicted"/>
<dbReference type="HOGENOM" id="CLU_1148081_0_0_1"/>
<dbReference type="KEGG" id="cel:CELE_C08A9.9"/>
<evidence type="ECO:0000256" key="1">
    <source>
        <dbReference type="SAM" id="MobiDB-lite"/>
    </source>
</evidence>
<dbReference type="FunCoup" id="Q17812">
    <property type="interactions" value="389"/>
</dbReference>
<dbReference type="PaxDb" id="6239-C08A9.9.1"/>
<dbReference type="AlphaFoldDB" id="Q17812"/>
<dbReference type="PhylomeDB" id="Q17812"/>
<dbReference type="GeneID" id="182387"/>
<dbReference type="Bgee" id="WBGene00015589">
    <property type="expression patterns" value="Expressed in adult organism and 1 other cell type or tissue"/>
</dbReference>
<feature type="region of interest" description="Disordered" evidence="1">
    <location>
        <begin position="186"/>
        <end position="224"/>
    </location>
</feature>
<reference evidence="2 3" key="1">
    <citation type="journal article" date="1998" name="Science">
        <title>Genome sequence of the nematode C. elegans: a platform for investigating biology.</title>
        <authorList>
            <consortium name="The C. elegans sequencing consortium"/>
            <person name="Sulson J.E."/>
            <person name="Waterston R."/>
        </authorList>
    </citation>
    <scope>NUCLEOTIDE SEQUENCE [LARGE SCALE GENOMIC DNA]</scope>
    <source>
        <strain evidence="2 3">Bristol N2</strain>
    </source>
</reference>
<protein>
    <submittedName>
        <fullName evidence="2">MADF domain-containing protein</fullName>
    </submittedName>
</protein>
<name>Q17812_CAEEL</name>
<evidence type="ECO:0000313" key="2">
    <source>
        <dbReference type="EMBL" id="CCD63621.1"/>
    </source>
</evidence>
<dbReference type="AGR" id="WB:WBGene00015589"/>
<dbReference type="PANTHER" id="PTHR32020">
    <property type="entry name" value="LIN-8 DOMAIN CONTAINING-RELATED"/>
    <property type="match status" value="1"/>
</dbReference>
<feature type="compositionally biased region" description="Polar residues" evidence="1">
    <location>
        <begin position="204"/>
        <end position="224"/>
    </location>
</feature>
<feature type="compositionally biased region" description="Polar residues" evidence="1">
    <location>
        <begin position="186"/>
        <end position="196"/>
    </location>
</feature>
<accession>Q17812</accession>
<dbReference type="Pfam" id="PF03353">
    <property type="entry name" value="Lin-8"/>
    <property type="match status" value="1"/>
</dbReference>
<evidence type="ECO:0000313" key="4">
    <source>
        <dbReference type="WormBase" id="C08A9.9"/>
    </source>
</evidence>
<dbReference type="WormBase" id="C08A9.9">
    <property type="protein sequence ID" value="CE46304"/>
    <property type="gene ID" value="WBGene00015589"/>
    <property type="gene designation" value="lido-4"/>
</dbReference>
<dbReference type="PANTHER" id="PTHR32020:SF3">
    <property type="entry name" value="ARID DOMAIN-CONTAINING PROTEIN-RELATED"/>
    <property type="match status" value="1"/>
</dbReference>
<dbReference type="CTD" id="182387"/>
<evidence type="ECO:0000313" key="3">
    <source>
        <dbReference type="Proteomes" id="UP000001940"/>
    </source>
</evidence>
<dbReference type="InParanoid" id="Q17812"/>
<dbReference type="Proteomes" id="UP000001940">
    <property type="component" value="Chromosome X"/>
</dbReference>
<dbReference type="RefSeq" id="NP_510768.2">
    <property type="nucleotide sequence ID" value="NM_078367.5"/>
</dbReference>
<keyword evidence="3" id="KW-1185">Reference proteome</keyword>
<dbReference type="EMBL" id="BX284606">
    <property type="protein sequence ID" value="CCD63621.1"/>
    <property type="molecule type" value="Genomic_DNA"/>
</dbReference>
<organism evidence="2 3">
    <name type="scientific">Caenorhabditis elegans</name>
    <dbReference type="NCBI Taxonomy" id="6239"/>
    <lineage>
        <taxon>Eukaryota</taxon>
        <taxon>Metazoa</taxon>
        <taxon>Ecdysozoa</taxon>
        <taxon>Nematoda</taxon>
        <taxon>Chromadorea</taxon>
        <taxon>Rhabditida</taxon>
        <taxon>Rhabditina</taxon>
        <taxon>Rhabditomorpha</taxon>
        <taxon>Rhabditoidea</taxon>
        <taxon>Rhabditidae</taxon>
        <taxon>Peloderinae</taxon>
        <taxon>Caenorhabditis</taxon>
    </lineage>
</organism>
<dbReference type="GO" id="GO:0005634">
    <property type="term" value="C:nucleus"/>
    <property type="evidence" value="ECO:0000318"/>
    <property type="project" value="GO_Central"/>
</dbReference>